<accession>A0A7C4YHR6</accession>
<feature type="transmembrane region" description="Helical" evidence="1">
    <location>
        <begin position="12"/>
        <end position="39"/>
    </location>
</feature>
<proteinExistence type="predicted"/>
<feature type="transmembrane region" description="Helical" evidence="1">
    <location>
        <begin position="75"/>
        <end position="94"/>
    </location>
</feature>
<keyword evidence="1" id="KW-0472">Membrane</keyword>
<dbReference type="EMBL" id="DTHG01000032">
    <property type="protein sequence ID" value="HGW91449.1"/>
    <property type="molecule type" value="Genomic_DNA"/>
</dbReference>
<gene>
    <name evidence="2" type="ORF">ENV67_02780</name>
</gene>
<feature type="transmembrane region" description="Helical" evidence="1">
    <location>
        <begin position="130"/>
        <end position="155"/>
    </location>
</feature>
<organism evidence="2">
    <name type="scientific">candidate division WOR-3 bacterium</name>
    <dbReference type="NCBI Taxonomy" id="2052148"/>
    <lineage>
        <taxon>Bacteria</taxon>
        <taxon>Bacteria division WOR-3</taxon>
    </lineage>
</organism>
<reference evidence="2" key="1">
    <citation type="journal article" date="2020" name="mSystems">
        <title>Genome- and Community-Level Interaction Insights into Carbon Utilization and Element Cycling Functions of Hydrothermarchaeota in Hydrothermal Sediment.</title>
        <authorList>
            <person name="Zhou Z."/>
            <person name="Liu Y."/>
            <person name="Xu W."/>
            <person name="Pan J."/>
            <person name="Luo Z.H."/>
            <person name="Li M."/>
        </authorList>
    </citation>
    <scope>NUCLEOTIDE SEQUENCE [LARGE SCALE GENOMIC DNA]</scope>
    <source>
        <strain evidence="2">SpSt-780</strain>
    </source>
</reference>
<protein>
    <submittedName>
        <fullName evidence="2">Uncharacterized protein</fullName>
    </submittedName>
</protein>
<evidence type="ECO:0000256" key="1">
    <source>
        <dbReference type="SAM" id="Phobius"/>
    </source>
</evidence>
<keyword evidence="1" id="KW-0812">Transmembrane</keyword>
<dbReference type="AlphaFoldDB" id="A0A7C4YHR6"/>
<feature type="transmembrane region" description="Helical" evidence="1">
    <location>
        <begin position="45"/>
        <end position="63"/>
    </location>
</feature>
<keyword evidence="1" id="KW-1133">Transmembrane helix</keyword>
<sequence>MSKVNLFFKSLGFGILDFILSIPLMVFVVILSLFFIVVFQIPDKLVYILAIAGIIVSIIKLLIDTIMRKDKKLYIFWFSFILLFIILLLFILLFGEIKFLPAFFFGLSYIFLMVRLVKINREKGVNNIKFWINWIILPLILITILCYTVPAIVIAKNNKIEKKIEENIGIKNLKDFYKPNEEENGNRFIQSLSQSGSNKINQFYSKYLKGAYTPIPETAFSKDLMDAVKFYIPYLESLSNCKFIQKGWLGDYEDNLYAYPIPNFMSLTIIEKAGIISALQDVRNRNYSIAKEKLNKIWHIAKICRDNNLISSMISLTIFEDIHDFIRIGIYEGWGLRREFEEISSGILKDIEKIPLVIPCSPELFDDKIVRVSGMSGETYFMLKILKEFSYKFWMTYFGSGDYEINWFRKSLITLINRLLLPYSIFVYDGKLKEVEIYFPQRFNSKDEFIRYYFDNDVKGKMEKRMDYYNKRVISSSLLNLAFITFDKIIMKEISNITFYRLINVAYEVEKNRLKDKKYPEKLEVSQVDPFSGNPLIYKKMDKGYIIYSIGENKIDENGKGDDIAFIKE</sequence>
<name>A0A7C4YHR6_UNCW3</name>
<feature type="transmembrane region" description="Helical" evidence="1">
    <location>
        <begin position="100"/>
        <end position="118"/>
    </location>
</feature>
<evidence type="ECO:0000313" key="2">
    <source>
        <dbReference type="EMBL" id="HGW91449.1"/>
    </source>
</evidence>
<comment type="caution">
    <text evidence="2">The sequence shown here is derived from an EMBL/GenBank/DDBJ whole genome shotgun (WGS) entry which is preliminary data.</text>
</comment>